<evidence type="ECO:0000313" key="3">
    <source>
        <dbReference type="EMBL" id="RNA38711.1"/>
    </source>
</evidence>
<feature type="signal peptide" evidence="2">
    <location>
        <begin position="1"/>
        <end position="18"/>
    </location>
</feature>
<keyword evidence="1" id="KW-1133">Transmembrane helix</keyword>
<protein>
    <recommendedName>
        <fullName evidence="5">G-protein coupled receptors family 1 profile domain-containing protein</fullName>
    </recommendedName>
</protein>
<accession>A0A3M7SS73</accession>
<feature type="transmembrane region" description="Helical" evidence="1">
    <location>
        <begin position="117"/>
        <end position="138"/>
    </location>
</feature>
<feature type="transmembrane region" description="Helical" evidence="1">
    <location>
        <begin position="86"/>
        <end position="105"/>
    </location>
</feature>
<name>A0A3M7SS73_BRAPC</name>
<keyword evidence="2" id="KW-0732">Signal</keyword>
<evidence type="ECO:0000313" key="4">
    <source>
        <dbReference type="Proteomes" id="UP000276133"/>
    </source>
</evidence>
<comment type="caution">
    <text evidence="3">The sequence shown here is derived from an EMBL/GenBank/DDBJ whole genome shotgun (WGS) entry which is preliminary data.</text>
</comment>
<evidence type="ECO:0000256" key="2">
    <source>
        <dbReference type="SAM" id="SignalP"/>
    </source>
</evidence>
<dbReference type="AlphaFoldDB" id="A0A3M7SS73"/>
<keyword evidence="4" id="KW-1185">Reference proteome</keyword>
<organism evidence="3 4">
    <name type="scientific">Brachionus plicatilis</name>
    <name type="common">Marine rotifer</name>
    <name type="synonym">Brachionus muelleri</name>
    <dbReference type="NCBI Taxonomy" id="10195"/>
    <lineage>
        <taxon>Eukaryota</taxon>
        <taxon>Metazoa</taxon>
        <taxon>Spiralia</taxon>
        <taxon>Gnathifera</taxon>
        <taxon>Rotifera</taxon>
        <taxon>Eurotatoria</taxon>
        <taxon>Monogononta</taxon>
        <taxon>Pseudotrocha</taxon>
        <taxon>Ploima</taxon>
        <taxon>Brachionidae</taxon>
        <taxon>Brachionus</taxon>
    </lineage>
</organism>
<keyword evidence="1" id="KW-0472">Membrane</keyword>
<dbReference type="Gene3D" id="1.20.1070.10">
    <property type="entry name" value="Rhodopsin 7-helix transmembrane proteins"/>
    <property type="match status" value="1"/>
</dbReference>
<proteinExistence type="predicted"/>
<feature type="transmembrane region" description="Helical" evidence="1">
    <location>
        <begin position="46"/>
        <end position="65"/>
    </location>
</feature>
<dbReference type="EMBL" id="REGN01000830">
    <property type="protein sequence ID" value="RNA38711.1"/>
    <property type="molecule type" value="Genomic_DNA"/>
</dbReference>
<gene>
    <name evidence="3" type="ORF">BpHYR1_013966</name>
</gene>
<feature type="chain" id="PRO_5017935223" description="G-protein coupled receptors family 1 profile domain-containing protein" evidence="2">
    <location>
        <begin position="19"/>
        <end position="198"/>
    </location>
</feature>
<evidence type="ECO:0008006" key="5">
    <source>
        <dbReference type="Google" id="ProtNLM"/>
    </source>
</evidence>
<dbReference type="Proteomes" id="UP000276133">
    <property type="component" value="Unassembled WGS sequence"/>
</dbReference>
<reference evidence="3 4" key="1">
    <citation type="journal article" date="2018" name="Sci. Rep.">
        <title>Genomic signatures of local adaptation to the degree of environmental predictability in rotifers.</title>
        <authorList>
            <person name="Franch-Gras L."/>
            <person name="Hahn C."/>
            <person name="Garcia-Roger E.M."/>
            <person name="Carmona M.J."/>
            <person name="Serra M."/>
            <person name="Gomez A."/>
        </authorList>
    </citation>
    <scope>NUCLEOTIDE SEQUENCE [LARGE SCALE GENOMIC DNA]</scope>
    <source>
        <strain evidence="3">HYR1</strain>
    </source>
</reference>
<dbReference type="SUPFAM" id="SSF81321">
    <property type="entry name" value="Family A G protein-coupled receptor-like"/>
    <property type="match status" value="1"/>
</dbReference>
<keyword evidence="1" id="KW-0812">Transmembrane</keyword>
<sequence>MSWLTIIILLIFSPYIMKKRNEFQYSWSIYLTHKIRKKISADHIKTQIFLINILFTLIAMPYYILRETRHLKSNFLCKFLYSVTDFIMFVYNNLLILMAVDRFLFICTSIRLDLKRFFRIFYTITIIISSSSLARLLMNDCYEIILDNFVPNCSRYADQEAFFCFREHQNAPKIRNKIFRSSKHWEITKTFIKLFFQL</sequence>
<evidence type="ECO:0000256" key="1">
    <source>
        <dbReference type="SAM" id="Phobius"/>
    </source>
</evidence>